<dbReference type="GO" id="GO:0005524">
    <property type="term" value="F:ATP binding"/>
    <property type="evidence" value="ECO:0007669"/>
    <property type="project" value="UniProtKB-KW"/>
</dbReference>
<dbReference type="PRINTS" id="PR00344">
    <property type="entry name" value="BCTRLSENSOR"/>
</dbReference>
<feature type="non-terminal residue" evidence="8">
    <location>
        <position position="1"/>
    </location>
</feature>
<dbReference type="InterPro" id="IPR004358">
    <property type="entry name" value="Sig_transdc_His_kin-like_C"/>
</dbReference>
<dbReference type="PROSITE" id="PS50109">
    <property type="entry name" value="HIS_KIN"/>
    <property type="match status" value="1"/>
</dbReference>
<evidence type="ECO:0000259" key="7">
    <source>
        <dbReference type="PROSITE" id="PS50109"/>
    </source>
</evidence>
<reference evidence="8" key="1">
    <citation type="journal article" date="2014" name="Front. Microbiol.">
        <title>High frequency of phylogenetically diverse reductive dehalogenase-homologous genes in deep subseafloor sedimentary metagenomes.</title>
        <authorList>
            <person name="Kawai M."/>
            <person name="Futagami T."/>
            <person name="Toyoda A."/>
            <person name="Takaki Y."/>
            <person name="Nishi S."/>
            <person name="Hori S."/>
            <person name="Arai W."/>
            <person name="Tsubouchi T."/>
            <person name="Morono Y."/>
            <person name="Uchiyama I."/>
            <person name="Ito T."/>
            <person name="Fujiyama A."/>
            <person name="Inagaki F."/>
            <person name="Takami H."/>
        </authorList>
    </citation>
    <scope>NUCLEOTIDE SEQUENCE</scope>
    <source>
        <strain evidence="8">Expedition CK06-06</strain>
    </source>
</reference>
<dbReference type="Pfam" id="PF02518">
    <property type="entry name" value="HATPase_c"/>
    <property type="match status" value="1"/>
</dbReference>
<keyword evidence="1" id="KW-0597">Phosphoprotein</keyword>
<evidence type="ECO:0000313" key="8">
    <source>
        <dbReference type="EMBL" id="GAF77445.1"/>
    </source>
</evidence>
<dbReference type="InterPro" id="IPR003594">
    <property type="entry name" value="HATPase_dom"/>
</dbReference>
<dbReference type="SMART" id="SM00387">
    <property type="entry name" value="HATPase_c"/>
    <property type="match status" value="1"/>
</dbReference>
<keyword evidence="4" id="KW-0418">Kinase</keyword>
<keyword evidence="3" id="KW-0547">Nucleotide-binding</keyword>
<keyword evidence="5" id="KW-0067">ATP-binding</keyword>
<dbReference type="PANTHER" id="PTHR43065">
    <property type="entry name" value="SENSOR HISTIDINE KINASE"/>
    <property type="match status" value="1"/>
</dbReference>
<dbReference type="InterPro" id="IPR005467">
    <property type="entry name" value="His_kinase_dom"/>
</dbReference>
<dbReference type="AlphaFoldDB" id="X0TMY1"/>
<dbReference type="GO" id="GO:0016301">
    <property type="term" value="F:kinase activity"/>
    <property type="evidence" value="ECO:0007669"/>
    <property type="project" value="UniProtKB-KW"/>
</dbReference>
<name>X0TMY1_9ZZZZ</name>
<dbReference type="InterPro" id="IPR036890">
    <property type="entry name" value="HATPase_C_sf"/>
</dbReference>
<proteinExistence type="predicted"/>
<evidence type="ECO:0000256" key="6">
    <source>
        <dbReference type="ARBA" id="ARBA00023012"/>
    </source>
</evidence>
<evidence type="ECO:0000256" key="3">
    <source>
        <dbReference type="ARBA" id="ARBA00022741"/>
    </source>
</evidence>
<protein>
    <recommendedName>
        <fullName evidence="7">Histidine kinase domain-containing protein</fullName>
    </recommendedName>
</protein>
<accession>X0TMY1</accession>
<dbReference type="EMBL" id="BARS01009636">
    <property type="protein sequence ID" value="GAF77445.1"/>
    <property type="molecule type" value="Genomic_DNA"/>
</dbReference>
<evidence type="ECO:0000256" key="5">
    <source>
        <dbReference type="ARBA" id="ARBA00022840"/>
    </source>
</evidence>
<evidence type="ECO:0000256" key="2">
    <source>
        <dbReference type="ARBA" id="ARBA00022679"/>
    </source>
</evidence>
<evidence type="ECO:0000256" key="4">
    <source>
        <dbReference type="ARBA" id="ARBA00022777"/>
    </source>
</evidence>
<dbReference type="Gene3D" id="3.30.565.10">
    <property type="entry name" value="Histidine kinase-like ATPase, C-terminal domain"/>
    <property type="match status" value="1"/>
</dbReference>
<organism evidence="8">
    <name type="scientific">marine sediment metagenome</name>
    <dbReference type="NCBI Taxonomy" id="412755"/>
    <lineage>
        <taxon>unclassified sequences</taxon>
        <taxon>metagenomes</taxon>
        <taxon>ecological metagenomes</taxon>
    </lineage>
</organism>
<sequence length="188" mass="21011">RLAIEECDRLNSMINELLEFTRGGRSQLRLRSVALGDYFEDLRPAIQAHFESSTVRFEMDLGYVGPVLLDPDRMSRAVLNMVSNASQAMNGNGRFVIRSERRGHRVTLEFQDTGCGIPEEIRHRIFEPFFSYGKAQGIGLGMSIAKKIVEEHGGAVDINSDEGLGTQIRFHLPLEAGSSNENQTDEPL</sequence>
<feature type="domain" description="Histidine kinase" evidence="7">
    <location>
        <begin position="1"/>
        <end position="176"/>
    </location>
</feature>
<gene>
    <name evidence="8" type="ORF">S01H1_18075</name>
</gene>
<keyword evidence="6" id="KW-0902">Two-component regulatory system</keyword>
<keyword evidence="2" id="KW-0808">Transferase</keyword>
<dbReference type="GO" id="GO:0000160">
    <property type="term" value="P:phosphorelay signal transduction system"/>
    <property type="evidence" value="ECO:0007669"/>
    <property type="project" value="UniProtKB-KW"/>
</dbReference>
<evidence type="ECO:0000256" key="1">
    <source>
        <dbReference type="ARBA" id="ARBA00022553"/>
    </source>
</evidence>
<dbReference type="PANTHER" id="PTHR43065:SF10">
    <property type="entry name" value="PEROXIDE STRESS-ACTIVATED HISTIDINE KINASE MAK3"/>
    <property type="match status" value="1"/>
</dbReference>
<comment type="caution">
    <text evidence="8">The sequence shown here is derived from an EMBL/GenBank/DDBJ whole genome shotgun (WGS) entry which is preliminary data.</text>
</comment>
<dbReference type="SUPFAM" id="SSF55874">
    <property type="entry name" value="ATPase domain of HSP90 chaperone/DNA topoisomerase II/histidine kinase"/>
    <property type="match status" value="1"/>
</dbReference>